<name>A0A926XVL7_9BACT</name>
<keyword evidence="1" id="KW-0732">Signal</keyword>
<protein>
    <submittedName>
        <fullName evidence="2">Copper resistance protein NlpE N-terminal domain-containing protein</fullName>
    </submittedName>
</protein>
<evidence type="ECO:0000313" key="3">
    <source>
        <dbReference type="Proteomes" id="UP000598820"/>
    </source>
</evidence>
<evidence type="ECO:0000313" key="2">
    <source>
        <dbReference type="EMBL" id="MBD2701169.1"/>
    </source>
</evidence>
<organism evidence="2 3">
    <name type="scientific">Spirosoma profusum</name>
    <dbReference type="NCBI Taxonomy" id="2771354"/>
    <lineage>
        <taxon>Bacteria</taxon>
        <taxon>Pseudomonadati</taxon>
        <taxon>Bacteroidota</taxon>
        <taxon>Cytophagia</taxon>
        <taxon>Cytophagales</taxon>
        <taxon>Cytophagaceae</taxon>
        <taxon>Spirosoma</taxon>
    </lineage>
</organism>
<evidence type="ECO:0000256" key="1">
    <source>
        <dbReference type="SAM" id="SignalP"/>
    </source>
</evidence>
<comment type="caution">
    <text evidence="2">The sequence shown here is derived from an EMBL/GenBank/DDBJ whole genome shotgun (WGS) entry which is preliminary data.</text>
</comment>
<gene>
    <name evidence="2" type="ORF">IC229_11020</name>
</gene>
<dbReference type="EMBL" id="JACWZY010000007">
    <property type="protein sequence ID" value="MBD2701169.1"/>
    <property type="molecule type" value="Genomic_DNA"/>
</dbReference>
<feature type="signal peptide" evidence="1">
    <location>
        <begin position="1"/>
        <end position="19"/>
    </location>
</feature>
<dbReference type="RefSeq" id="WP_190887021.1">
    <property type="nucleotide sequence ID" value="NZ_JACWZY010000007.1"/>
</dbReference>
<accession>A0A926XVL7</accession>
<proteinExistence type="predicted"/>
<dbReference type="AlphaFoldDB" id="A0A926XVL7"/>
<feature type="chain" id="PRO_5036699172" evidence="1">
    <location>
        <begin position="20"/>
        <end position="157"/>
    </location>
</feature>
<sequence length="157" mass="17644">MKTLKISTFILLAACFVQASRTSPDPTTFVASTPCDMIPRTMLSIPANADCEFIKWNLALRRDPRNQNPTFYKLSYTYGMTQPGTTGFRNGGTSLTKEGNWISRKDATNKETYQLNSNTPETSLSFARLDDNLLHLLDPQGRLMVGHAGWSYTLNRK</sequence>
<dbReference type="Gene3D" id="2.40.128.640">
    <property type="match status" value="1"/>
</dbReference>
<reference evidence="2" key="1">
    <citation type="submission" date="2020-09" db="EMBL/GenBank/DDBJ databases">
        <authorList>
            <person name="Kim M.K."/>
        </authorList>
    </citation>
    <scope>NUCLEOTIDE SEQUENCE</scope>
    <source>
        <strain evidence="2">BT702</strain>
    </source>
</reference>
<keyword evidence="3" id="KW-1185">Reference proteome</keyword>
<dbReference type="Proteomes" id="UP000598820">
    <property type="component" value="Unassembled WGS sequence"/>
</dbReference>